<dbReference type="Proteomes" id="UP000002318">
    <property type="component" value="Chromosome"/>
</dbReference>
<comment type="subcellular location">
    <subcellularLocation>
        <location evidence="1">Membrane</location>
        <topology evidence="1">Multi-pass membrane protein</topology>
    </subcellularLocation>
</comment>
<keyword evidence="4 5" id="KW-0472">Membrane</keyword>
<dbReference type="EMBL" id="CP002116">
    <property type="protein sequence ID" value="ADK83072.1"/>
    <property type="molecule type" value="Genomic_DNA"/>
</dbReference>
<keyword evidence="3 5" id="KW-1133">Transmembrane helix</keyword>
<organism evidence="7 8">
    <name type="scientific">Sediminispirochaeta smaragdinae (strain DSM 11293 / JCM 15392 / SEBR 4228)</name>
    <name type="common">Spirochaeta smaragdinae</name>
    <dbReference type="NCBI Taxonomy" id="573413"/>
    <lineage>
        <taxon>Bacteria</taxon>
        <taxon>Pseudomonadati</taxon>
        <taxon>Spirochaetota</taxon>
        <taxon>Spirochaetia</taxon>
        <taxon>Spirochaetales</taxon>
        <taxon>Spirochaetaceae</taxon>
        <taxon>Sediminispirochaeta</taxon>
    </lineage>
</organism>
<dbReference type="Pfam" id="PF00999">
    <property type="entry name" value="Na_H_Exchanger"/>
    <property type="match status" value="1"/>
</dbReference>
<feature type="transmembrane region" description="Helical" evidence="5">
    <location>
        <begin position="223"/>
        <end position="252"/>
    </location>
</feature>
<feature type="transmembrane region" description="Helical" evidence="5">
    <location>
        <begin position="370"/>
        <end position="393"/>
    </location>
</feature>
<dbReference type="GO" id="GO:0016020">
    <property type="term" value="C:membrane"/>
    <property type="evidence" value="ECO:0007669"/>
    <property type="project" value="UniProtKB-SubCell"/>
</dbReference>
<dbReference type="PANTHER" id="PTHR43021:SF2">
    <property type="entry name" value="CATION_H+ EXCHANGER DOMAIN-CONTAINING PROTEIN"/>
    <property type="match status" value="1"/>
</dbReference>
<feature type="transmembrane region" description="Helical" evidence="5">
    <location>
        <begin position="56"/>
        <end position="76"/>
    </location>
</feature>
<protein>
    <submittedName>
        <fullName evidence="7">Sodium/hydrogen exchanger</fullName>
    </submittedName>
</protein>
<dbReference type="HOGENOM" id="CLU_031031_2_1_12"/>
<evidence type="ECO:0000313" key="8">
    <source>
        <dbReference type="Proteomes" id="UP000002318"/>
    </source>
</evidence>
<dbReference type="RefSeq" id="WP_013256529.1">
    <property type="nucleotide sequence ID" value="NC_014364.1"/>
</dbReference>
<name>E1R9A3_SEDSS</name>
<gene>
    <name evidence="7" type="ordered locus">Spirs_3987</name>
</gene>
<evidence type="ECO:0000256" key="2">
    <source>
        <dbReference type="ARBA" id="ARBA00022692"/>
    </source>
</evidence>
<dbReference type="AlphaFoldDB" id="E1R9A3"/>
<evidence type="ECO:0000313" key="7">
    <source>
        <dbReference type="EMBL" id="ADK83072.1"/>
    </source>
</evidence>
<dbReference type="GO" id="GO:0015297">
    <property type="term" value="F:antiporter activity"/>
    <property type="evidence" value="ECO:0007669"/>
    <property type="project" value="InterPro"/>
</dbReference>
<evidence type="ECO:0000256" key="1">
    <source>
        <dbReference type="ARBA" id="ARBA00004141"/>
    </source>
</evidence>
<feature type="transmembrane region" description="Helical" evidence="5">
    <location>
        <begin position="31"/>
        <end position="50"/>
    </location>
</feature>
<reference evidence="7 8" key="1">
    <citation type="journal article" date="2010" name="Stand. Genomic Sci.">
        <title>Complete genome sequence of Spirochaeta smaragdinae type strain (SEBR 4228).</title>
        <authorList>
            <person name="Mavromatis K."/>
            <person name="Yasawong M."/>
            <person name="Chertkov O."/>
            <person name="Lapidus A."/>
            <person name="Lucas S."/>
            <person name="Nolan M."/>
            <person name="Del Rio T.G."/>
            <person name="Tice H."/>
            <person name="Cheng J.F."/>
            <person name="Pitluck S."/>
            <person name="Liolios K."/>
            <person name="Ivanova N."/>
            <person name="Tapia R."/>
            <person name="Han C."/>
            <person name="Bruce D."/>
            <person name="Goodwin L."/>
            <person name="Pati A."/>
            <person name="Chen A."/>
            <person name="Palaniappan K."/>
            <person name="Land M."/>
            <person name="Hauser L."/>
            <person name="Chang Y.J."/>
            <person name="Jeffries C.D."/>
            <person name="Detter J.C."/>
            <person name="Rohde M."/>
            <person name="Brambilla E."/>
            <person name="Spring S."/>
            <person name="Goker M."/>
            <person name="Sikorski J."/>
            <person name="Woyke T."/>
            <person name="Bristow J."/>
            <person name="Eisen J.A."/>
            <person name="Markowitz V."/>
            <person name="Hugenholtz P."/>
            <person name="Klenk H.P."/>
            <person name="Kyrpides N.C."/>
        </authorList>
    </citation>
    <scope>NUCLEOTIDE SEQUENCE [LARGE SCALE GENOMIC DNA]</scope>
    <source>
        <strain evidence="8">DSM 11293 / JCM 15392 / SEBR 4228</strain>
    </source>
</reference>
<feature type="domain" description="Cation/H+ exchanger transmembrane" evidence="6">
    <location>
        <begin position="14"/>
        <end position="390"/>
    </location>
</feature>
<dbReference type="Gene3D" id="1.20.1530.20">
    <property type="match status" value="1"/>
</dbReference>
<proteinExistence type="predicted"/>
<dbReference type="InterPro" id="IPR038770">
    <property type="entry name" value="Na+/solute_symporter_sf"/>
</dbReference>
<feature type="transmembrane region" description="Helical" evidence="5">
    <location>
        <begin position="149"/>
        <end position="174"/>
    </location>
</feature>
<dbReference type="InterPro" id="IPR006153">
    <property type="entry name" value="Cation/H_exchanger_TM"/>
</dbReference>
<feature type="transmembrane region" description="Helical" evidence="5">
    <location>
        <begin position="88"/>
        <end position="111"/>
    </location>
</feature>
<feature type="transmembrane region" description="Helical" evidence="5">
    <location>
        <begin position="6"/>
        <end position="24"/>
    </location>
</feature>
<dbReference type="GO" id="GO:1902600">
    <property type="term" value="P:proton transmembrane transport"/>
    <property type="evidence" value="ECO:0007669"/>
    <property type="project" value="InterPro"/>
</dbReference>
<evidence type="ECO:0000256" key="5">
    <source>
        <dbReference type="SAM" id="Phobius"/>
    </source>
</evidence>
<dbReference type="KEGG" id="ssm:Spirs_3987"/>
<keyword evidence="2 5" id="KW-0812">Transmembrane</keyword>
<feature type="transmembrane region" description="Helical" evidence="5">
    <location>
        <begin position="332"/>
        <end position="350"/>
    </location>
</feature>
<accession>E1R9A3</accession>
<evidence type="ECO:0000256" key="4">
    <source>
        <dbReference type="ARBA" id="ARBA00023136"/>
    </source>
</evidence>
<feature type="transmembrane region" description="Helical" evidence="5">
    <location>
        <begin position="186"/>
        <end position="211"/>
    </location>
</feature>
<dbReference type="PANTHER" id="PTHR43021">
    <property type="entry name" value="NA(+)/H(+) ANTIPORTER-RELATED"/>
    <property type="match status" value="1"/>
</dbReference>
<feature type="transmembrane region" description="Helical" evidence="5">
    <location>
        <begin position="272"/>
        <end position="290"/>
    </location>
</feature>
<feature type="transmembrane region" description="Helical" evidence="5">
    <location>
        <begin position="117"/>
        <end position="137"/>
    </location>
</feature>
<sequence>MELNVFLYLSAIFLAAFVMKGVTGKLKIPEVTGYVLVGVMLGVSVLRLLSSSVLDHLSSVSTIALGIIAFIIGVELRIDVIKKLGKTILFIVLFECLTAFAFVYIGIMLLFPGNPETALLLGAVASATAPAATVAVIKQYGAKGPLTSTIMAVVGIDDAMALIIYVIASAFVKASIIGGQVHVSKIILSTLVSIGESLALGVFAAFLFGSILKKSRSTDWIRLLLAATILGLLGLSELLGCSELLAVMVFGAMMINRFPVLGKKSSSIIDDLSPYFLAAFFILGGAHLDLRSISKIGIMGLAYFGLRSCGKIGGASLGAILGKAPKNVRNNIGLALLPQVGVALALALSINKEFTKPEYGSAGAGMASAIINILLFTTVITEVVGPLLTRFALRRSGEAKGSSDHAPQGG</sequence>
<dbReference type="OrthoDB" id="9778229at2"/>
<dbReference type="STRING" id="573413.Spirs_3987"/>
<evidence type="ECO:0000256" key="3">
    <source>
        <dbReference type="ARBA" id="ARBA00022989"/>
    </source>
</evidence>
<dbReference type="eggNOG" id="COG0475">
    <property type="taxonomic scope" value="Bacteria"/>
</dbReference>
<evidence type="ECO:0000259" key="6">
    <source>
        <dbReference type="Pfam" id="PF00999"/>
    </source>
</evidence>
<keyword evidence="8" id="KW-1185">Reference proteome</keyword>